<evidence type="ECO:0000256" key="1">
    <source>
        <dbReference type="SAM" id="MobiDB-lite"/>
    </source>
</evidence>
<feature type="compositionally biased region" description="Polar residues" evidence="1">
    <location>
        <begin position="108"/>
        <end position="126"/>
    </location>
</feature>
<dbReference type="InterPro" id="IPR004244">
    <property type="entry name" value="Transposase_22"/>
</dbReference>
<feature type="region of interest" description="Disordered" evidence="1">
    <location>
        <begin position="97"/>
        <end position="126"/>
    </location>
</feature>
<keyword evidence="3" id="KW-1185">Reference proteome</keyword>
<accession>A0AA88Y9A5</accession>
<protein>
    <submittedName>
        <fullName evidence="2">Uncharacterized protein</fullName>
    </submittedName>
</protein>
<dbReference type="Proteomes" id="UP001186944">
    <property type="component" value="Unassembled WGS sequence"/>
</dbReference>
<gene>
    <name evidence="2" type="ORF">FSP39_001122</name>
</gene>
<proteinExistence type="predicted"/>
<evidence type="ECO:0000313" key="2">
    <source>
        <dbReference type="EMBL" id="KAK3101122.1"/>
    </source>
</evidence>
<dbReference type="PANTHER" id="PTHR11505">
    <property type="entry name" value="L1 TRANSPOSABLE ELEMENT-RELATED"/>
    <property type="match status" value="1"/>
</dbReference>
<name>A0AA88Y9A5_PINIB</name>
<reference evidence="2" key="1">
    <citation type="submission" date="2019-08" db="EMBL/GenBank/DDBJ databases">
        <title>The improved chromosome-level genome for the pearl oyster Pinctada fucata martensii using PacBio sequencing and Hi-C.</title>
        <authorList>
            <person name="Zheng Z."/>
        </authorList>
    </citation>
    <scope>NUCLEOTIDE SEQUENCE</scope>
    <source>
        <strain evidence="2">ZZ-2019</strain>
        <tissue evidence="2">Adductor muscle</tissue>
    </source>
</reference>
<dbReference type="Gene3D" id="3.30.70.1820">
    <property type="entry name" value="L1 transposable element, RRM domain"/>
    <property type="match status" value="1"/>
</dbReference>
<comment type="caution">
    <text evidence="2">The sequence shown here is derived from an EMBL/GenBank/DDBJ whole genome shotgun (WGS) entry which is preliminary data.</text>
</comment>
<dbReference type="AlphaFoldDB" id="A0AA88Y9A5"/>
<dbReference type="EMBL" id="VSWD01000005">
    <property type="protein sequence ID" value="KAK3101122.1"/>
    <property type="molecule type" value="Genomic_DNA"/>
</dbReference>
<organism evidence="2 3">
    <name type="scientific">Pinctada imbricata</name>
    <name type="common">Atlantic pearl-oyster</name>
    <name type="synonym">Pinctada martensii</name>
    <dbReference type="NCBI Taxonomy" id="66713"/>
    <lineage>
        <taxon>Eukaryota</taxon>
        <taxon>Metazoa</taxon>
        <taxon>Spiralia</taxon>
        <taxon>Lophotrochozoa</taxon>
        <taxon>Mollusca</taxon>
        <taxon>Bivalvia</taxon>
        <taxon>Autobranchia</taxon>
        <taxon>Pteriomorphia</taxon>
        <taxon>Pterioida</taxon>
        <taxon>Pterioidea</taxon>
        <taxon>Pteriidae</taxon>
        <taxon>Pinctada</taxon>
    </lineage>
</organism>
<evidence type="ECO:0000313" key="3">
    <source>
        <dbReference type="Proteomes" id="UP001186944"/>
    </source>
</evidence>
<sequence length="326" mass="35544">MNSNDKRNHSSLSFNELSPSVAHVNKKPNFVASSPIDTNMQSLLPQSLQTKIASIMQSSNVASFGQDPGSFPASYSLGANPASVPISLPSNPPLFVHATASSSGGGNQSAVPNGTPTDPVSSTPGISDTDILRIAVTVKSIMAAEIQSIVSNLVGCIDTLAEENKKLKAEVDDLEMYSRRNCVRIFGVDEGKSDTDAVVMDIASKLDVNLERKDLVVSHRVGRSVNGKPRAIIARITNYQARHKLIRESRKLRHVDGMKSVSVNQELTKVRAKLAYQCRELVRKKKAKSTFVWDGKIIVIDNTDNKHVVTHLDHLLKVYKALDYSD</sequence>